<gene>
    <name evidence="1" type="ORF">LCGC14_0366800</name>
</gene>
<comment type="caution">
    <text evidence="1">The sequence shown here is derived from an EMBL/GenBank/DDBJ whole genome shotgun (WGS) entry which is preliminary data.</text>
</comment>
<organism evidence="1">
    <name type="scientific">marine sediment metagenome</name>
    <dbReference type="NCBI Taxonomy" id="412755"/>
    <lineage>
        <taxon>unclassified sequences</taxon>
        <taxon>metagenomes</taxon>
        <taxon>ecological metagenomes</taxon>
    </lineage>
</organism>
<dbReference type="NCBIfam" id="TIGR04138">
    <property type="entry name" value="Plancto_Ver_chp"/>
    <property type="match status" value="1"/>
</dbReference>
<dbReference type="AlphaFoldDB" id="A0A0F9WEX8"/>
<dbReference type="EMBL" id="LAZR01000289">
    <property type="protein sequence ID" value="KKN76813.1"/>
    <property type="molecule type" value="Genomic_DNA"/>
</dbReference>
<reference evidence="1" key="1">
    <citation type="journal article" date="2015" name="Nature">
        <title>Complex archaea that bridge the gap between prokaryotes and eukaryotes.</title>
        <authorList>
            <person name="Spang A."/>
            <person name="Saw J.H."/>
            <person name="Jorgensen S.L."/>
            <person name="Zaremba-Niedzwiedzka K."/>
            <person name="Martijn J."/>
            <person name="Lind A.E."/>
            <person name="van Eijk R."/>
            <person name="Schleper C."/>
            <person name="Guy L."/>
            <person name="Ettema T.J."/>
        </authorList>
    </citation>
    <scope>NUCLEOTIDE SEQUENCE</scope>
</reference>
<evidence type="ECO:0000313" key="1">
    <source>
        <dbReference type="EMBL" id="KKN76813.1"/>
    </source>
</evidence>
<proteinExistence type="predicted"/>
<name>A0A0F9WEX8_9ZZZZ</name>
<protein>
    <submittedName>
        <fullName evidence="1">Uncharacterized protein</fullName>
    </submittedName>
</protein>
<dbReference type="InterPro" id="IPR026406">
    <property type="entry name" value="Ver/Plancto_CHP"/>
</dbReference>
<sequence length="127" mass="14566">MPSDVNIEKVLLEDGRYPLAAYTFLNDGLRRAARKRHGELTRRSQHVTGEEICLALRDIAVSRWGGLAATVLRRWNIHTTIDFGQMVYLLIDHDVWGRTPDDNIQDFRDVYDFNEAFAATGAFELKT</sequence>
<accession>A0A0F9WEX8</accession>